<dbReference type="RefSeq" id="WP_127016876.1">
    <property type="nucleotide sequence ID" value="NZ_CP016379.1"/>
</dbReference>
<protein>
    <submittedName>
        <fullName evidence="1">NADH dehydrogenase</fullName>
    </submittedName>
</protein>
<evidence type="ECO:0000313" key="1">
    <source>
        <dbReference type="EMBL" id="AZR73535.1"/>
    </source>
</evidence>
<gene>
    <name evidence="1" type="ORF">BBF96_09135</name>
</gene>
<dbReference type="CDD" id="cd02980">
    <property type="entry name" value="TRX_Fd_family"/>
    <property type="match status" value="1"/>
</dbReference>
<dbReference type="OrthoDB" id="9800692at2"/>
<organism evidence="1 2">
    <name type="scientific">Anoxybacter fermentans</name>
    <dbReference type="NCBI Taxonomy" id="1323375"/>
    <lineage>
        <taxon>Bacteria</taxon>
        <taxon>Bacillati</taxon>
        <taxon>Bacillota</taxon>
        <taxon>Clostridia</taxon>
        <taxon>Halanaerobiales</taxon>
        <taxon>Anoxybacter</taxon>
    </lineage>
</organism>
<reference evidence="1 2" key="1">
    <citation type="submission" date="2016-07" db="EMBL/GenBank/DDBJ databases">
        <title>Genome and transcriptome analysis of iron-reducing fermentative bacteria Anoxybacter fermentans.</title>
        <authorList>
            <person name="Zeng X."/>
            <person name="Shao Z."/>
        </authorList>
    </citation>
    <scope>NUCLEOTIDE SEQUENCE [LARGE SCALE GENOMIC DNA]</scope>
    <source>
        <strain evidence="1 2">DY22613</strain>
    </source>
</reference>
<evidence type="ECO:0000313" key="2">
    <source>
        <dbReference type="Proteomes" id="UP000267250"/>
    </source>
</evidence>
<dbReference type="Gene3D" id="3.40.30.10">
    <property type="entry name" value="Glutaredoxin"/>
    <property type="match status" value="1"/>
</dbReference>
<dbReference type="KEGG" id="aft:BBF96_09135"/>
<dbReference type="Proteomes" id="UP000267250">
    <property type="component" value="Chromosome"/>
</dbReference>
<sequence>MKSLNELNELKKKAQEYMNLREGKEIARVTVAMGTCGIAAGAREVLTAVMDEIKKRNLQQITVTQTSCPGRCSEEPIVIVEMDGQKVMYGKMDAEKARKMVVQHLVNKTICSEWVI</sequence>
<proteinExistence type="predicted"/>
<dbReference type="EMBL" id="CP016379">
    <property type="protein sequence ID" value="AZR73535.1"/>
    <property type="molecule type" value="Genomic_DNA"/>
</dbReference>
<keyword evidence="2" id="KW-1185">Reference proteome</keyword>
<dbReference type="AlphaFoldDB" id="A0A3Q9HQU3"/>
<accession>A0A3Q9HQU3</accession>
<dbReference type="Pfam" id="PF01257">
    <property type="entry name" value="2Fe-2S_thioredx"/>
    <property type="match status" value="1"/>
</dbReference>
<name>A0A3Q9HQU3_9FIRM</name>
<dbReference type="SUPFAM" id="SSF52833">
    <property type="entry name" value="Thioredoxin-like"/>
    <property type="match status" value="1"/>
</dbReference>
<dbReference type="InterPro" id="IPR036249">
    <property type="entry name" value="Thioredoxin-like_sf"/>
</dbReference>